<name>A0A1Y0T192_9CAUD</name>
<dbReference type="InterPro" id="IPR057701">
    <property type="entry name" value="DUF7941"/>
</dbReference>
<dbReference type="Pfam" id="PF25613">
    <property type="entry name" value="DUF7941"/>
    <property type="match status" value="1"/>
</dbReference>
<evidence type="ECO:0000313" key="2">
    <source>
        <dbReference type="Proteomes" id="UP000224829"/>
    </source>
</evidence>
<protein>
    <recommendedName>
        <fullName evidence="3">Virion structural protein</fullName>
    </recommendedName>
</protein>
<gene>
    <name evidence="1" type="ORF">NOXIFER_129</name>
</gene>
<evidence type="ECO:0008006" key="3">
    <source>
        <dbReference type="Google" id="ProtNLM"/>
    </source>
</evidence>
<keyword evidence="2" id="KW-1185">Reference proteome</keyword>
<accession>A0A1Y0T192</accession>
<dbReference type="EMBL" id="MF063068">
    <property type="protein sequence ID" value="ARV77298.1"/>
    <property type="molecule type" value="Genomic_DNA"/>
</dbReference>
<reference evidence="1 2" key="1">
    <citation type="submission" date="2017-05" db="EMBL/GenBank/DDBJ databases">
        <authorList>
            <person name="Song R."/>
            <person name="Chenine A.L."/>
            <person name="Ruprecht R.M."/>
        </authorList>
    </citation>
    <scope>NUCLEOTIDE SEQUENCE [LARGE SCALE GENOMIC DNA]</scope>
</reference>
<organism evidence="1 2">
    <name type="scientific">Pseudomonas phage Noxifer</name>
    <dbReference type="NCBI Taxonomy" id="2006684"/>
    <lineage>
        <taxon>Viruses</taxon>
        <taxon>Duplodnaviria</taxon>
        <taxon>Heunggongvirae</taxon>
        <taxon>Uroviricota</taxon>
        <taxon>Caudoviricetes</taxon>
        <taxon>Chimalliviridae</taxon>
        <taxon>Noxifervirus</taxon>
        <taxon>Noxifervirus noxifer</taxon>
    </lineage>
</organism>
<evidence type="ECO:0000313" key="1">
    <source>
        <dbReference type="EMBL" id="ARV77298.1"/>
    </source>
</evidence>
<dbReference type="Proteomes" id="UP000224829">
    <property type="component" value="Segment"/>
</dbReference>
<dbReference type="OrthoDB" id="39948at10239"/>
<sequence>MLYLESPKNALVRAMNANNLLSPPLDVSKVVFGNPEVWIQGSTNSRVVVSTNDANYTGSDTHYYNRVRIYDHFAGHKLPGKAADYSTLKEALIAFYSKYHLPYDPDDIVSYTLTPGATTATLQGRNTSLMFVPNLTFAIPFAG</sequence>
<proteinExistence type="predicted"/>